<protein>
    <submittedName>
        <fullName evidence="1">8794_t:CDS:1</fullName>
    </submittedName>
</protein>
<keyword evidence="2" id="KW-1185">Reference proteome</keyword>
<evidence type="ECO:0000313" key="2">
    <source>
        <dbReference type="Proteomes" id="UP000789920"/>
    </source>
</evidence>
<name>A0ACA9MGP6_9GLOM</name>
<sequence>MTTSIPESPTNEGLNLKSALLFNEFINNSEVGYKSIDDDDILGDETTSYMSGSYDGSNNRDFDNIDTFTLDKMSFEKARIFAENEEICYDTFWENDEFEVDSIFSTELESTSTLSYDESIALENANSKQGKNHSFTCEVNHTNDITVALQIFGNWILQTAITDNNDKKKDLLAWLSTILVMFNKETQSQCSIKPQNLQEIDKSKIKKIKKQVSQPNTVDIKKPRHKHQTTEKEKKILEPILSDKVFPNNKLSEILSQLGAESDEWTESH</sequence>
<gene>
    <name evidence="1" type="ORF">RPERSI_LOCUS5194</name>
</gene>
<accession>A0ACA9MGP6</accession>
<dbReference type="EMBL" id="CAJVQC010007646">
    <property type="protein sequence ID" value="CAG8582242.1"/>
    <property type="molecule type" value="Genomic_DNA"/>
</dbReference>
<evidence type="ECO:0000313" key="1">
    <source>
        <dbReference type="EMBL" id="CAG8582242.1"/>
    </source>
</evidence>
<feature type="non-terminal residue" evidence="1">
    <location>
        <position position="269"/>
    </location>
</feature>
<reference evidence="1" key="1">
    <citation type="submission" date="2021-06" db="EMBL/GenBank/DDBJ databases">
        <authorList>
            <person name="Kallberg Y."/>
            <person name="Tangrot J."/>
            <person name="Rosling A."/>
        </authorList>
    </citation>
    <scope>NUCLEOTIDE SEQUENCE</scope>
    <source>
        <strain evidence="1">MA461A</strain>
    </source>
</reference>
<dbReference type="Proteomes" id="UP000789920">
    <property type="component" value="Unassembled WGS sequence"/>
</dbReference>
<comment type="caution">
    <text evidence="1">The sequence shown here is derived from an EMBL/GenBank/DDBJ whole genome shotgun (WGS) entry which is preliminary data.</text>
</comment>
<proteinExistence type="predicted"/>
<organism evidence="1 2">
    <name type="scientific">Racocetra persica</name>
    <dbReference type="NCBI Taxonomy" id="160502"/>
    <lineage>
        <taxon>Eukaryota</taxon>
        <taxon>Fungi</taxon>
        <taxon>Fungi incertae sedis</taxon>
        <taxon>Mucoromycota</taxon>
        <taxon>Glomeromycotina</taxon>
        <taxon>Glomeromycetes</taxon>
        <taxon>Diversisporales</taxon>
        <taxon>Gigasporaceae</taxon>
        <taxon>Racocetra</taxon>
    </lineage>
</organism>